<feature type="domain" description="DisA/LigA helix-hairpin-helix motif" evidence="3">
    <location>
        <begin position="23"/>
        <end position="73"/>
    </location>
</feature>
<feature type="non-terminal residue" evidence="4">
    <location>
        <position position="1"/>
    </location>
</feature>
<evidence type="ECO:0000313" key="5">
    <source>
        <dbReference type="Proteomes" id="UP000768462"/>
    </source>
</evidence>
<organism evidence="4 5">
    <name type="scientific">Clostridium sulfidigenes</name>
    <dbReference type="NCBI Taxonomy" id="318464"/>
    <lineage>
        <taxon>Bacteria</taxon>
        <taxon>Bacillati</taxon>
        <taxon>Bacillota</taxon>
        <taxon>Clostridia</taxon>
        <taxon>Eubacteriales</taxon>
        <taxon>Clostridiaceae</taxon>
        <taxon>Clostridium</taxon>
    </lineage>
</organism>
<proteinExistence type="predicted"/>
<dbReference type="SUPFAM" id="SSF47781">
    <property type="entry name" value="RuvA domain 2-like"/>
    <property type="match status" value="1"/>
</dbReference>
<evidence type="ECO:0000256" key="2">
    <source>
        <dbReference type="ARBA" id="ARBA00023204"/>
    </source>
</evidence>
<dbReference type="PANTHER" id="PTHR30562:SF1">
    <property type="entry name" value="UVRABC SYSTEM PROTEIN C"/>
    <property type="match status" value="1"/>
</dbReference>
<dbReference type="InterPro" id="IPR010994">
    <property type="entry name" value="RuvA_2-like"/>
</dbReference>
<dbReference type="PANTHER" id="PTHR30562">
    <property type="entry name" value="UVRC/OXIDOREDUCTASE"/>
    <property type="match status" value="1"/>
</dbReference>
<protein>
    <submittedName>
        <fullName evidence="4">Excinuclease ABC subunit C</fullName>
    </submittedName>
</protein>
<reference evidence="4" key="1">
    <citation type="submission" date="2019-04" db="EMBL/GenBank/DDBJ databases">
        <title>Evolution of Biomass-Degrading Anaerobic Consortia Revealed by Metagenomics.</title>
        <authorList>
            <person name="Peng X."/>
        </authorList>
    </citation>
    <scope>NUCLEOTIDE SEQUENCE</scope>
    <source>
        <strain evidence="4">SIG254</strain>
    </source>
</reference>
<name>A0A927WCA4_9CLOT</name>
<evidence type="ECO:0000313" key="4">
    <source>
        <dbReference type="EMBL" id="MBE6059604.1"/>
    </source>
</evidence>
<dbReference type="GO" id="GO:0006281">
    <property type="term" value="P:DNA repair"/>
    <property type="evidence" value="ECO:0007669"/>
    <property type="project" value="UniProtKB-KW"/>
</dbReference>
<accession>A0A927WCA4</accession>
<dbReference type="Proteomes" id="UP000768462">
    <property type="component" value="Unassembled WGS sequence"/>
</dbReference>
<dbReference type="InterPro" id="IPR050066">
    <property type="entry name" value="UvrABC_protein_C"/>
</dbReference>
<dbReference type="Pfam" id="PF12826">
    <property type="entry name" value="HHH_2"/>
    <property type="match status" value="1"/>
</dbReference>
<dbReference type="EMBL" id="SVCM01000061">
    <property type="protein sequence ID" value="MBE6059604.1"/>
    <property type="molecule type" value="Genomic_DNA"/>
</dbReference>
<gene>
    <name evidence="4" type="ORF">E7215_05445</name>
</gene>
<sequence>RFAITYHRTLRDKRTLFSILDEIPKIGEKRRRELLKKFGSIENIKKATYEELIATPSMDGKATESIINYFKKNS</sequence>
<dbReference type="GO" id="GO:0009380">
    <property type="term" value="C:excinuclease repair complex"/>
    <property type="evidence" value="ECO:0007669"/>
    <property type="project" value="TreeGrafter"/>
</dbReference>
<evidence type="ECO:0000259" key="3">
    <source>
        <dbReference type="Pfam" id="PF12826"/>
    </source>
</evidence>
<evidence type="ECO:0000256" key="1">
    <source>
        <dbReference type="ARBA" id="ARBA00022763"/>
    </source>
</evidence>
<comment type="caution">
    <text evidence="4">The sequence shown here is derived from an EMBL/GenBank/DDBJ whole genome shotgun (WGS) entry which is preliminary data.</text>
</comment>
<dbReference type="Gene3D" id="1.10.150.20">
    <property type="entry name" value="5' to 3' exonuclease, C-terminal subdomain"/>
    <property type="match status" value="1"/>
</dbReference>
<keyword evidence="2" id="KW-0234">DNA repair</keyword>
<keyword evidence="1" id="KW-0227">DNA damage</keyword>
<dbReference type="AlphaFoldDB" id="A0A927WCA4"/>
<dbReference type="InterPro" id="IPR041663">
    <property type="entry name" value="DisA/LigA_HHH"/>
</dbReference>